<name>A0A250X779_9CHLO</name>
<dbReference type="OrthoDB" id="546603at2759"/>
<feature type="region of interest" description="Disordered" evidence="1">
    <location>
        <begin position="114"/>
        <end position="148"/>
    </location>
</feature>
<keyword evidence="3" id="KW-1185">Reference proteome</keyword>
<gene>
    <name evidence="2" type="ORF">CEUSTIGMA_g6345.t1</name>
</gene>
<feature type="compositionally biased region" description="Low complexity" evidence="1">
    <location>
        <begin position="135"/>
        <end position="146"/>
    </location>
</feature>
<dbReference type="AlphaFoldDB" id="A0A250X779"/>
<protein>
    <submittedName>
        <fullName evidence="2">Uncharacterized protein</fullName>
    </submittedName>
</protein>
<dbReference type="Proteomes" id="UP000232323">
    <property type="component" value="Unassembled WGS sequence"/>
</dbReference>
<organism evidence="2 3">
    <name type="scientific">Chlamydomonas eustigma</name>
    <dbReference type="NCBI Taxonomy" id="1157962"/>
    <lineage>
        <taxon>Eukaryota</taxon>
        <taxon>Viridiplantae</taxon>
        <taxon>Chlorophyta</taxon>
        <taxon>core chlorophytes</taxon>
        <taxon>Chlorophyceae</taxon>
        <taxon>CS clade</taxon>
        <taxon>Chlamydomonadales</taxon>
        <taxon>Chlamydomonadaceae</taxon>
        <taxon>Chlamydomonas</taxon>
    </lineage>
</organism>
<evidence type="ECO:0000313" key="2">
    <source>
        <dbReference type="EMBL" id="GAX78906.1"/>
    </source>
</evidence>
<sequence>MGCTSSTEKPAAVAPPIPPNIENLQPPVASKPVSEAASGHLGKPLSPDPLTNTQTWNSNYVMADAVVSFTASESGRPNKKSTAPAQKKSFDADLAEVDRLLELPTHELEAQPLSLRLLDNAPPTPSLTSRAEGVSSEPSASSSSSAKPVCALPPIAGKPVSAVLALSTDSMLAHLMEEEEPVKLAARPLPPPPVVPGGPVKSGGWGNGDLAAAGTLMLGEEQPTYSSATAARPPGYPDHDNFDFSPSAVTNGDDLGMEDMEDVDALLAEEMIASGLNSDLASKLARFEAMNEEDD</sequence>
<evidence type="ECO:0000256" key="1">
    <source>
        <dbReference type="SAM" id="MobiDB-lite"/>
    </source>
</evidence>
<proteinExistence type="predicted"/>
<feature type="region of interest" description="Disordered" evidence="1">
    <location>
        <begin position="223"/>
        <end position="256"/>
    </location>
</feature>
<comment type="caution">
    <text evidence="2">The sequence shown here is derived from an EMBL/GenBank/DDBJ whole genome shotgun (WGS) entry which is preliminary data.</text>
</comment>
<accession>A0A250X779</accession>
<feature type="region of interest" description="Disordered" evidence="1">
    <location>
        <begin position="1"/>
        <end position="52"/>
    </location>
</feature>
<evidence type="ECO:0000313" key="3">
    <source>
        <dbReference type="Proteomes" id="UP000232323"/>
    </source>
</evidence>
<reference evidence="2 3" key="1">
    <citation type="submission" date="2017-08" db="EMBL/GenBank/DDBJ databases">
        <title>Acidophilic green algal genome provides insights into adaptation to an acidic environment.</title>
        <authorList>
            <person name="Hirooka S."/>
            <person name="Hirose Y."/>
            <person name="Kanesaki Y."/>
            <person name="Higuchi S."/>
            <person name="Fujiwara T."/>
            <person name="Onuma R."/>
            <person name="Era A."/>
            <person name="Ohbayashi R."/>
            <person name="Uzuka A."/>
            <person name="Nozaki H."/>
            <person name="Yoshikawa H."/>
            <person name="Miyagishima S.Y."/>
        </authorList>
    </citation>
    <scope>NUCLEOTIDE SEQUENCE [LARGE SCALE GENOMIC DNA]</scope>
    <source>
        <strain evidence="2 3">NIES-2499</strain>
    </source>
</reference>
<dbReference type="EMBL" id="BEGY01000036">
    <property type="protein sequence ID" value="GAX78906.1"/>
    <property type="molecule type" value="Genomic_DNA"/>
</dbReference>